<gene>
    <name evidence="2" type="ORF">H5J25_15610</name>
</gene>
<dbReference type="EMBL" id="CP061035">
    <property type="protein sequence ID" value="QQV76813.1"/>
    <property type="molecule type" value="Genomic_DNA"/>
</dbReference>
<proteinExistence type="predicted"/>
<keyword evidence="1" id="KW-0812">Transmembrane</keyword>
<protein>
    <submittedName>
        <fullName evidence="2">Uncharacterized protein</fullName>
    </submittedName>
</protein>
<dbReference type="Proteomes" id="UP000595894">
    <property type="component" value="Chromosome"/>
</dbReference>
<dbReference type="RefSeq" id="WP_202092642.1">
    <property type="nucleotide sequence ID" value="NZ_CP061035.1"/>
</dbReference>
<name>A0A974S3R0_9SPHN</name>
<sequence length="108" mass="11082">MFRVSLPSIGAVQIVAVMTMLAALTFWPPASGAMIIVPLTRASQASLLNLALGHKATLLGEARVAGLLIVNGDRETLAPAFWNARALLVAAPSPLCSTRGGKSEGASS</sequence>
<evidence type="ECO:0000256" key="1">
    <source>
        <dbReference type="SAM" id="Phobius"/>
    </source>
</evidence>
<feature type="transmembrane region" description="Helical" evidence="1">
    <location>
        <begin position="6"/>
        <end position="27"/>
    </location>
</feature>
<keyword evidence="3" id="KW-1185">Reference proteome</keyword>
<dbReference type="KEGG" id="sari:H5J25_15610"/>
<accession>A0A974S3R0</accession>
<evidence type="ECO:0000313" key="3">
    <source>
        <dbReference type="Proteomes" id="UP000595894"/>
    </source>
</evidence>
<evidence type="ECO:0000313" key="2">
    <source>
        <dbReference type="EMBL" id="QQV76813.1"/>
    </source>
</evidence>
<organism evidence="2 3">
    <name type="scientific">Sphingomonas aliaeris</name>
    <dbReference type="NCBI Taxonomy" id="2759526"/>
    <lineage>
        <taxon>Bacteria</taxon>
        <taxon>Pseudomonadati</taxon>
        <taxon>Pseudomonadota</taxon>
        <taxon>Alphaproteobacteria</taxon>
        <taxon>Sphingomonadales</taxon>
        <taxon>Sphingomonadaceae</taxon>
        <taxon>Sphingomonas</taxon>
    </lineage>
</organism>
<dbReference type="AlphaFoldDB" id="A0A974S3R0"/>
<reference evidence="3" key="1">
    <citation type="submission" date="2020-09" db="EMBL/GenBank/DDBJ databases">
        <title>Sphingomonas sp., a new species isolated from pork steak.</title>
        <authorList>
            <person name="Heidler von Heilborn D."/>
        </authorList>
    </citation>
    <scope>NUCLEOTIDE SEQUENCE [LARGE SCALE GENOMIC DNA]</scope>
</reference>
<keyword evidence="1" id="KW-1133">Transmembrane helix</keyword>
<keyword evidence="1" id="KW-0472">Membrane</keyword>